<dbReference type="PRINTS" id="PR00834">
    <property type="entry name" value="PROTEASES2C"/>
</dbReference>
<dbReference type="Gene3D" id="2.40.10.10">
    <property type="entry name" value="Trypsin-like serine proteases"/>
    <property type="match status" value="2"/>
</dbReference>
<organism evidence="6">
    <name type="scientific">uncultured Rubrobacteraceae bacterium</name>
    <dbReference type="NCBI Taxonomy" id="349277"/>
    <lineage>
        <taxon>Bacteria</taxon>
        <taxon>Bacillati</taxon>
        <taxon>Actinomycetota</taxon>
        <taxon>Rubrobacteria</taxon>
        <taxon>Rubrobacterales</taxon>
        <taxon>Rubrobacteraceae</taxon>
        <taxon>environmental samples</taxon>
    </lineage>
</organism>
<dbReference type="SUPFAM" id="SSF50494">
    <property type="entry name" value="Trypsin-like serine proteases"/>
    <property type="match status" value="1"/>
</dbReference>
<protein>
    <recommendedName>
        <fullName evidence="7">Serine protease</fullName>
    </recommendedName>
</protein>
<dbReference type="AlphaFoldDB" id="A0A6J4PW82"/>
<dbReference type="InterPro" id="IPR043504">
    <property type="entry name" value="Peptidase_S1_PA_chymotrypsin"/>
</dbReference>
<feature type="transmembrane region" description="Helical" evidence="5">
    <location>
        <begin position="60"/>
        <end position="81"/>
    </location>
</feature>
<feature type="transmembrane region" description="Helical" evidence="5">
    <location>
        <begin position="102"/>
        <end position="127"/>
    </location>
</feature>
<dbReference type="EMBL" id="CADCUT010000177">
    <property type="protein sequence ID" value="CAA9427332.1"/>
    <property type="molecule type" value="Genomic_DNA"/>
</dbReference>
<evidence type="ECO:0000256" key="3">
    <source>
        <dbReference type="ARBA" id="ARBA00022989"/>
    </source>
</evidence>
<evidence type="ECO:0000313" key="6">
    <source>
        <dbReference type="EMBL" id="CAA9427332.1"/>
    </source>
</evidence>
<dbReference type="PANTHER" id="PTHR43019:SF23">
    <property type="entry name" value="PROTEASE DO-LIKE 5, CHLOROPLASTIC"/>
    <property type="match status" value="1"/>
</dbReference>
<dbReference type="GO" id="GO:0009403">
    <property type="term" value="P:toxin biosynthetic process"/>
    <property type="evidence" value="ECO:0007669"/>
    <property type="project" value="InterPro"/>
</dbReference>
<keyword evidence="2 5" id="KW-0812">Transmembrane</keyword>
<evidence type="ECO:0008006" key="7">
    <source>
        <dbReference type="Google" id="ProtNLM"/>
    </source>
</evidence>
<dbReference type="GO" id="GO:0004252">
    <property type="term" value="F:serine-type endopeptidase activity"/>
    <property type="evidence" value="ECO:0007669"/>
    <property type="project" value="InterPro"/>
</dbReference>
<name>A0A6J4PW82_9ACTN</name>
<accession>A0A6J4PW82</accession>
<reference evidence="6" key="1">
    <citation type="submission" date="2020-02" db="EMBL/GenBank/DDBJ databases">
        <authorList>
            <person name="Meier V. D."/>
        </authorList>
    </citation>
    <scope>NUCLEOTIDE SEQUENCE</scope>
    <source>
        <strain evidence="6">AVDCRST_MAG03</strain>
    </source>
</reference>
<dbReference type="PANTHER" id="PTHR43019">
    <property type="entry name" value="SERINE ENDOPROTEASE DEGS"/>
    <property type="match status" value="1"/>
</dbReference>
<dbReference type="InterPro" id="IPR009003">
    <property type="entry name" value="Peptidase_S1_PA"/>
</dbReference>
<dbReference type="GO" id="GO:0006508">
    <property type="term" value="P:proteolysis"/>
    <property type="evidence" value="ECO:0007669"/>
    <property type="project" value="InterPro"/>
</dbReference>
<dbReference type="InterPro" id="IPR003825">
    <property type="entry name" value="Colicin-V_CvpA"/>
</dbReference>
<dbReference type="Pfam" id="PF02674">
    <property type="entry name" value="Colicin_V"/>
    <property type="match status" value="1"/>
</dbReference>
<sequence>MSPVDYAVALFVLVLAFLGWRAGFLSAMFSLAGAVAGVYLGASAAPALVSARPGLGTYELPILISAALFCGVIGRSLFGAVGRRLGSGLGRLPAVGAVLRTLDGLGGAVLGAAAGLVLVWLLGLAALQAPLPAARQAAEGSGAFRTLDDLAPPVGFDETFFGVSPLTGLENRWPGTDEPASPSDGYLRGVRDAAPGVVRVSASAGPAFGSAGSGWAAAPGLVVTNAHVVEGAQSVDVGVRGSWERLPAEVLVFDERNDVAVLGVEGLGARVLPTGRSSAGRPVAILGYPGAGPFDASPGRLGRTGPLLAADASGGPPVRRTVTSVSGEARPGNSGGPVVNGSGEVVATVFGGGIGPGETSYAVPSSIVEERVRLAERRAGGP</sequence>
<evidence type="ECO:0000256" key="5">
    <source>
        <dbReference type="SAM" id="Phobius"/>
    </source>
</evidence>
<evidence type="ECO:0000256" key="1">
    <source>
        <dbReference type="ARBA" id="ARBA00004141"/>
    </source>
</evidence>
<dbReference type="InterPro" id="IPR001940">
    <property type="entry name" value="Peptidase_S1C"/>
</dbReference>
<dbReference type="Pfam" id="PF13365">
    <property type="entry name" value="Trypsin_2"/>
    <property type="match status" value="1"/>
</dbReference>
<proteinExistence type="predicted"/>
<evidence type="ECO:0000256" key="2">
    <source>
        <dbReference type="ARBA" id="ARBA00022692"/>
    </source>
</evidence>
<keyword evidence="4 5" id="KW-0472">Membrane</keyword>
<evidence type="ECO:0000256" key="4">
    <source>
        <dbReference type="ARBA" id="ARBA00023136"/>
    </source>
</evidence>
<keyword evidence="3 5" id="KW-1133">Transmembrane helix</keyword>
<gene>
    <name evidence="6" type="ORF">AVDCRST_MAG03-2998</name>
</gene>
<comment type="subcellular location">
    <subcellularLocation>
        <location evidence="1">Membrane</location>
        <topology evidence="1">Multi-pass membrane protein</topology>
    </subcellularLocation>
</comment>
<dbReference type="GO" id="GO:0016020">
    <property type="term" value="C:membrane"/>
    <property type="evidence" value="ECO:0007669"/>
    <property type="project" value="UniProtKB-SubCell"/>
</dbReference>